<feature type="transmembrane region" description="Helical" evidence="1">
    <location>
        <begin position="65"/>
        <end position="85"/>
    </location>
</feature>
<evidence type="ECO:0000313" key="2">
    <source>
        <dbReference type="EMBL" id="SHN26556.1"/>
    </source>
</evidence>
<keyword evidence="1" id="KW-1133">Transmembrane helix</keyword>
<dbReference type="Proteomes" id="UP000184440">
    <property type="component" value="Unassembled WGS sequence"/>
</dbReference>
<evidence type="ECO:0000256" key="1">
    <source>
        <dbReference type="SAM" id="Phobius"/>
    </source>
</evidence>
<organism evidence="2 3">
    <name type="scientific">Cryptosporangium aurantiacum</name>
    <dbReference type="NCBI Taxonomy" id="134849"/>
    <lineage>
        <taxon>Bacteria</taxon>
        <taxon>Bacillati</taxon>
        <taxon>Actinomycetota</taxon>
        <taxon>Actinomycetes</taxon>
        <taxon>Cryptosporangiales</taxon>
        <taxon>Cryptosporangiaceae</taxon>
        <taxon>Cryptosporangium</taxon>
    </lineage>
</organism>
<evidence type="ECO:0000313" key="3">
    <source>
        <dbReference type="Proteomes" id="UP000184440"/>
    </source>
</evidence>
<sequence>MSLWLRLLIGGAVGVLGVAVYVVARTFLETSKKPNVFALAGIAVAGMLLAGFGGWIIGPVSVDEWVQWTFVGAAATVCVGCMVALGRGRLSSTPALIAAYLGGLSAGLLALQLTIDLLTD</sequence>
<keyword evidence="3" id="KW-1185">Reference proteome</keyword>
<reference evidence="2 3" key="1">
    <citation type="submission" date="2016-11" db="EMBL/GenBank/DDBJ databases">
        <authorList>
            <person name="Jaros S."/>
            <person name="Januszkiewicz K."/>
            <person name="Wedrychowicz H."/>
        </authorList>
    </citation>
    <scope>NUCLEOTIDE SEQUENCE [LARGE SCALE GENOMIC DNA]</scope>
    <source>
        <strain evidence="2 3">DSM 46144</strain>
    </source>
</reference>
<name>A0A1M7Q7J9_9ACTN</name>
<proteinExistence type="predicted"/>
<dbReference type="RefSeq" id="WP_143175234.1">
    <property type="nucleotide sequence ID" value="NZ_FRCS01000004.1"/>
</dbReference>
<dbReference type="EMBL" id="FRCS01000004">
    <property type="protein sequence ID" value="SHN26556.1"/>
    <property type="molecule type" value="Genomic_DNA"/>
</dbReference>
<dbReference type="STRING" id="134849.SAMN05443668_104276"/>
<keyword evidence="1" id="KW-0472">Membrane</keyword>
<accession>A0A1M7Q7J9</accession>
<protein>
    <submittedName>
        <fullName evidence="2">Uncharacterized protein</fullName>
    </submittedName>
</protein>
<keyword evidence="1" id="KW-0812">Transmembrane</keyword>
<feature type="transmembrane region" description="Helical" evidence="1">
    <location>
        <begin position="6"/>
        <end position="24"/>
    </location>
</feature>
<gene>
    <name evidence="2" type="ORF">SAMN05443668_104276</name>
</gene>
<feature type="transmembrane region" description="Helical" evidence="1">
    <location>
        <begin position="36"/>
        <end position="59"/>
    </location>
</feature>
<dbReference type="AlphaFoldDB" id="A0A1M7Q7J9"/>
<feature type="transmembrane region" description="Helical" evidence="1">
    <location>
        <begin position="97"/>
        <end position="115"/>
    </location>
</feature>